<gene>
    <name evidence="5" type="ORF">UFOPK1392_00450</name>
    <name evidence="6" type="ORF">UFOPK3733_00370</name>
</gene>
<evidence type="ECO:0000259" key="4">
    <source>
        <dbReference type="PROSITE" id="PS50893"/>
    </source>
</evidence>
<feature type="domain" description="ABC transporter" evidence="4">
    <location>
        <begin position="330"/>
        <end position="531"/>
    </location>
</feature>
<dbReference type="AlphaFoldDB" id="A0A6J5YA12"/>
<keyword evidence="1" id="KW-0677">Repeat</keyword>
<feature type="domain" description="ABC transporter" evidence="4">
    <location>
        <begin position="2"/>
        <end position="254"/>
    </location>
</feature>
<organism evidence="5">
    <name type="scientific">freshwater metagenome</name>
    <dbReference type="NCBI Taxonomy" id="449393"/>
    <lineage>
        <taxon>unclassified sequences</taxon>
        <taxon>metagenomes</taxon>
        <taxon>ecological metagenomes</taxon>
    </lineage>
</organism>
<protein>
    <submittedName>
        <fullName evidence="5">Unannotated protein</fullName>
    </submittedName>
</protein>
<keyword evidence="2" id="KW-0547">Nucleotide-binding</keyword>
<dbReference type="CDD" id="cd03221">
    <property type="entry name" value="ABCF_EF-3"/>
    <property type="match status" value="2"/>
</dbReference>
<dbReference type="PANTHER" id="PTHR19211">
    <property type="entry name" value="ATP-BINDING TRANSPORT PROTEIN-RELATED"/>
    <property type="match status" value="1"/>
</dbReference>
<dbReference type="InterPro" id="IPR032781">
    <property type="entry name" value="ABC_tran_Xtn"/>
</dbReference>
<dbReference type="InterPro" id="IPR003593">
    <property type="entry name" value="AAA+_ATPase"/>
</dbReference>
<dbReference type="GO" id="GO:0016887">
    <property type="term" value="F:ATP hydrolysis activity"/>
    <property type="evidence" value="ECO:0007669"/>
    <property type="project" value="InterPro"/>
</dbReference>
<proteinExistence type="predicted"/>
<dbReference type="InterPro" id="IPR050611">
    <property type="entry name" value="ABCF"/>
</dbReference>
<keyword evidence="3" id="KW-0067">ATP-binding</keyword>
<dbReference type="SUPFAM" id="SSF52540">
    <property type="entry name" value="P-loop containing nucleoside triphosphate hydrolases"/>
    <property type="match status" value="2"/>
</dbReference>
<evidence type="ECO:0000313" key="6">
    <source>
        <dbReference type="EMBL" id="CAB4925919.1"/>
    </source>
</evidence>
<name>A0A6J5YA12_9ZZZZ</name>
<dbReference type="PANTHER" id="PTHR19211:SF14">
    <property type="entry name" value="ATP-BINDING CASSETTE SUB-FAMILY F MEMBER 1"/>
    <property type="match status" value="1"/>
</dbReference>
<dbReference type="PROSITE" id="PS00211">
    <property type="entry name" value="ABC_TRANSPORTER_1"/>
    <property type="match status" value="2"/>
</dbReference>
<dbReference type="GO" id="GO:0005524">
    <property type="term" value="F:ATP binding"/>
    <property type="evidence" value="ECO:0007669"/>
    <property type="project" value="UniProtKB-KW"/>
</dbReference>
<dbReference type="PROSITE" id="PS50893">
    <property type="entry name" value="ABC_TRANSPORTER_2"/>
    <property type="match status" value="2"/>
</dbReference>
<dbReference type="FunFam" id="3.40.50.300:FF:000011">
    <property type="entry name" value="Putative ABC transporter ATP-binding component"/>
    <property type="match status" value="1"/>
</dbReference>
<dbReference type="Gene3D" id="3.40.50.300">
    <property type="entry name" value="P-loop containing nucleotide triphosphate hydrolases"/>
    <property type="match status" value="2"/>
</dbReference>
<reference evidence="5" key="1">
    <citation type="submission" date="2020-05" db="EMBL/GenBank/DDBJ databases">
        <authorList>
            <person name="Chiriac C."/>
            <person name="Salcher M."/>
            <person name="Ghai R."/>
            <person name="Kavagutti S V."/>
        </authorList>
    </citation>
    <scope>NUCLEOTIDE SEQUENCE</scope>
</reference>
<dbReference type="EMBL" id="CAFBNC010000010">
    <property type="protein sequence ID" value="CAB4925919.1"/>
    <property type="molecule type" value="Genomic_DNA"/>
</dbReference>
<dbReference type="InterPro" id="IPR017871">
    <property type="entry name" value="ABC_transporter-like_CS"/>
</dbReference>
<dbReference type="InterPro" id="IPR027417">
    <property type="entry name" value="P-loop_NTPase"/>
</dbReference>
<sequence length="535" mass="58378">MLIVRDVIVEIGGKTIVDGVTFQVRAGDKVGLVGRNGAGKTTLFKTLGGANPPKSGTIRREGATGYLSQDPRQEAIPDDTNCLAHVLSGRGLADAAINLEKLRIAIEEDPSDRNISRFSDAQEKFENDGGYAAESEVRKLVDGLGLRPDRLELNLGALSGGERRRLELARILFAGSDLLLLDEPTNHLDADARDWLLKFLRGYRGALLVISHDLDLLDEAITRVIHLDREAEDAIGEIVEYKGTYSQYLKSRRLDEERQAKVAEQQRSEIARLSTLADSMRGQTAKRARVAKNLDNRVARIEKNRVEGPAARRTLELRFPPPPPSGRTVVTATELWKSFGALDVFADVNFDVGRGERLLIMGLNGAGKTTLLKVLAGELAPDMGTVEFGLHVSVGYYAQEHEGITAGRSLLDHMQEQAGLGTEQMRALMGMFGLSGDKAFQDASTLSGGEKTKLALAQLVAGRHNVLLLDEPTNNLDPMSRTATGEALASWPGTMIIVSHDVEFVEALRPDRVLLMPEGQIDYFSPEMVELVALA</sequence>
<evidence type="ECO:0000256" key="3">
    <source>
        <dbReference type="ARBA" id="ARBA00022840"/>
    </source>
</evidence>
<dbReference type="InterPro" id="IPR003439">
    <property type="entry name" value="ABC_transporter-like_ATP-bd"/>
</dbReference>
<evidence type="ECO:0000313" key="5">
    <source>
        <dbReference type="EMBL" id="CAB4322713.1"/>
    </source>
</evidence>
<dbReference type="SMART" id="SM00382">
    <property type="entry name" value="AAA"/>
    <property type="match status" value="2"/>
</dbReference>
<dbReference type="Pfam" id="PF00005">
    <property type="entry name" value="ABC_tran"/>
    <property type="match status" value="2"/>
</dbReference>
<dbReference type="Pfam" id="PF12848">
    <property type="entry name" value="ABC_tran_Xtn"/>
    <property type="match status" value="1"/>
</dbReference>
<evidence type="ECO:0000256" key="1">
    <source>
        <dbReference type="ARBA" id="ARBA00022737"/>
    </source>
</evidence>
<dbReference type="EMBL" id="CAEMXZ010000012">
    <property type="protein sequence ID" value="CAB4322713.1"/>
    <property type="molecule type" value="Genomic_DNA"/>
</dbReference>
<evidence type="ECO:0000256" key="2">
    <source>
        <dbReference type="ARBA" id="ARBA00022741"/>
    </source>
</evidence>
<accession>A0A6J5YA12</accession>